<dbReference type="AlphaFoldDB" id="A0A914HP89"/>
<sequence length="122" mass="14195">MTIAETAPTNFQNVHHQIDRQNTQIEPNSTDQNPPLTESDHSDNVKNGEEQNIISSNEKRKIADKFHAIKEEFKQKGKYSKKEWNQIEEKIAKHLKIKLLQKSWALVLQQFTIGNENLAKPY</sequence>
<feature type="compositionally biased region" description="Polar residues" evidence="1">
    <location>
        <begin position="7"/>
        <end position="36"/>
    </location>
</feature>
<evidence type="ECO:0000256" key="1">
    <source>
        <dbReference type="SAM" id="MobiDB-lite"/>
    </source>
</evidence>
<reference evidence="3" key="1">
    <citation type="submission" date="2022-11" db="UniProtKB">
        <authorList>
            <consortium name="WormBaseParasite"/>
        </authorList>
    </citation>
    <scope>IDENTIFICATION</scope>
</reference>
<accession>A0A914HP89</accession>
<evidence type="ECO:0000313" key="2">
    <source>
        <dbReference type="Proteomes" id="UP000887572"/>
    </source>
</evidence>
<protein>
    <submittedName>
        <fullName evidence="3">Myb-like domain-containing protein</fullName>
    </submittedName>
</protein>
<name>A0A914HP89_GLORO</name>
<proteinExistence type="predicted"/>
<organism evidence="2 3">
    <name type="scientific">Globodera rostochiensis</name>
    <name type="common">Golden nematode worm</name>
    <name type="synonym">Heterodera rostochiensis</name>
    <dbReference type="NCBI Taxonomy" id="31243"/>
    <lineage>
        <taxon>Eukaryota</taxon>
        <taxon>Metazoa</taxon>
        <taxon>Ecdysozoa</taxon>
        <taxon>Nematoda</taxon>
        <taxon>Chromadorea</taxon>
        <taxon>Rhabditida</taxon>
        <taxon>Tylenchina</taxon>
        <taxon>Tylenchomorpha</taxon>
        <taxon>Tylenchoidea</taxon>
        <taxon>Heteroderidae</taxon>
        <taxon>Heteroderinae</taxon>
        <taxon>Globodera</taxon>
    </lineage>
</organism>
<feature type="compositionally biased region" description="Basic and acidic residues" evidence="1">
    <location>
        <begin position="38"/>
        <end position="49"/>
    </location>
</feature>
<feature type="region of interest" description="Disordered" evidence="1">
    <location>
        <begin position="1"/>
        <end position="61"/>
    </location>
</feature>
<keyword evidence="2" id="KW-1185">Reference proteome</keyword>
<evidence type="ECO:0000313" key="3">
    <source>
        <dbReference type="WBParaSite" id="Gr19_v10_g3142.t1"/>
    </source>
</evidence>
<dbReference type="WBParaSite" id="Gr19_v10_g3142.t1">
    <property type="protein sequence ID" value="Gr19_v10_g3142.t1"/>
    <property type="gene ID" value="Gr19_v10_g3142"/>
</dbReference>
<dbReference type="Proteomes" id="UP000887572">
    <property type="component" value="Unplaced"/>
</dbReference>